<organism evidence="8 9">
    <name type="scientific">Enterocloster asparagiformis</name>
    <dbReference type="NCBI Taxonomy" id="333367"/>
    <lineage>
        <taxon>Bacteria</taxon>
        <taxon>Bacillati</taxon>
        <taxon>Bacillota</taxon>
        <taxon>Clostridia</taxon>
        <taxon>Lachnospirales</taxon>
        <taxon>Lachnospiraceae</taxon>
        <taxon>Enterocloster</taxon>
    </lineage>
</organism>
<feature type="region of interest" description="Disordered" evidence="5">
    <location>
        <begin position="21"/>
        <end position="60"/>
    </location>
</feature>
<name>A0A413FBK3_9FIRM</name>
<dbReference type="PIRSF" id="PIRSF002741">
    <property type="entry name" value="MppA"/>
    <property type="match status" value="1"/>
</dbReference>
<dbReference type="PROSITE" id="PS01040">
    <property type="entry name" value="SBP_BACTERIAL_5"/>
    <property type="match status" value="1"/>
</dbReference>
<gene>
    <name evidence="8" type="ORF">DWV29_18640</name>
</gene>
<feature type="chain" id="PRO_5038786612" evidence="6">
    <location>
        <begin position="24"/>
        <end position="592"/>
    </location>
</feature>
<comment type="similarity">
    <text evidence="2">Belongs to the bacterial solute-binding protein 5 family.</text>
</comment>
<proteinExistence type="inferred from homology"/>
<keyword evidence="3" id="KW-0813">Transport</keyword>
<evidence type="ECO:0000313" key="9">
    <source>
        <dbReference type="Proteomes" id="UP000283880"/>
    </source>
</evidence>
<reference evidence="8 9" key="1">
    <citation type="submission" date="2018-08" db="EMBL/GenBank/DDBJ databases">
        <title>A genome reference for cultivated species of the human gut microbiota.</title>
        <authorList>
            <person name="Zou Y."/>
            <person name="Xue W."/>
            <person name="Luo G."/>
        </authorList>
    </citation>
    <scope>NUCLEOTIDE SEQUENCE [LARGE SCALE GENOMIC DNA]</scope>
    <source>
        <strain evidence="8 9">AF04-15</strain>
    </source>
</reference>
<feature type="signal peptide" evidence="6">
    <location>
        <begin position="1"/>
        <end position="23"/>
    </location>
</feature>
<evidence type="ECO:0000256" key="2">
    <source>
        <dbReference type="ARBA" id="ARBA00005695"/>
    </source>
</evidence>
<dbReference type="GO" id="GO:0015833">
    <property type="term" value="P:peptide transport"/>
    <property type="evidence" value="ECO:0007669"/>
    <property type="project" value="TreeGrafter"/>
</dbReference>
<evidence type="ECO:0000259" key="7">
    <source>
        <dbReference type="Pfam" id="PF00496"/>
    </source>
</evidence>
<comment type="subcellular location">
    <subcellularLocation>
        <location evidence="1">Cell membrane</location>
        <topology evidence="1">Lipid-anchor</topology>
    </subcellularLocation>
</comment>
<evidence type="ECO:0000256" key="4">
    <source>
        <dbReference type="ARBA" id="ARBA00022729"/>
    </source>
</evidence>
<dbReference type="Proteomes" id="UP000283880">
    <property type="component" value="Unassembled WGS sequence"/>
</dbReference>
<evidence type="ECO:0000256" key="3">
    <source>
        <dbReference type="ARBA" id="ARBA00022448"/>
    </source>
</evidence>
<dbReference type="InterPro" id="IPR030678">
    <property type="entry name" value="Peptide/Ni-bd"/>
</dbReference>
<dbReference type="Gene3D" id="3.90.76.10">
    <property type="entry name" value="Dipeptide-binding Protein, Domain 1"/>
    <property type="match status" value="1"/>
</dbReference>
<dbReference type="Gene3D" id="3.10.105.10">
    <property type="entry name" value="Dipeptide-binding Protein, Domain 3"/>
    <property type="match status" value="1"/>
</dbReference>
<dbReference type="InterPro" id="IPR023765">
    <property type="entry name" value="SBP_5_CS"/>
</dbReference>
<dbReference type="CDD" id="cd08504">
    <property type="entry name" value="PBP2_OppA"/>
    <property type="match status" value="1"/>
</dbReference>
<dbReference type="PROSITE" id="PS51257">
    <property type="entry name" value="PROKAR_LIPOPROTEIN"/>
    <property type="match status" value="1"/>
</dbReference>
<dbReference type="OrthoDB" id="9801912at2"/>
<dbReference type="GO" id="GO:1904680">
    <property type="term" value="F:peptide transmembrane transporter activity"/>
    <property type="evidence" value="ECO:0007669"/>
    <property type="project" value="TreeGrafter"/>
</dbReference>
<dbReference type="GO" id="GO:0042597">
    <property type="term" value="C:periplasmic space"/>
    <property type="evidence" value="ECO:0007669"/>
    <property type="project" value="UniProtKB-ARBA"/>
</dbReference>
<dbReference type="PANTHER" id="PTHR30290:SF10">
    <property type="entry name" value="PERIPLASMIC OLIGOPEPTIDE-BINDING PROTEIN-RELATED"/>
    <property type="match status" value="1"/>
</dbReference>
<dbReference type="Pfam" id="PF00496">
    <property type="entry name" value="SBP_bac_5"/>
    <property type="match status" value="1"/>
</dbReference>
<evidence type="ECO:0000256" key="1">
    <source>
        <dbReference type="ARBA" id="ARBA00004193"/>
    </source>
</evidence>
<dbReference type="AlphaFoldDB" id="A0A413FBK3"/>
<feature type="compositionally biased region" description="Acidic residues" evidence="5">
    <location>
        <begin position="46"/>
        <end position="58"/>
    </location>
</feature>
<dbReference type="GO" id="GO:0043190">
    <property type="term" value="C:ATP-binding cassette (ABC) transporter complex"/>
    <property type="evidence" value="ECO:0007669"/>
    <property type="project" value="InterPro"/>
</dbReference>
<protein>
    <submittedName>
        <fullName evidence="8">Peptide ABC transporter substrate-binding protein</fullName>
    </submittedName>
</protein>
<dbReference type="SUPFAM" id="SSF53850">
    <property type="entry name" value="Periplasmic binding protein-like II"/>
    <property type="match status" value="1"/>
</dbReference>
<sequence>MKKRMLVSLLLATAAAATLSACGSGSKPAETQATTNQGGGDITSAAEEETEAEAEEEASAGSDRYLVWRLNKEPKLWDPTNNSESISDAIVKQLFEGLTVSTSDGFKPGIAESWDVSEDGKTYTFHLRDDAKWSDGDPVTAKDFEYSWRRICDPDYASEALQAITDYVVGGQEYFDGTGSYDDIKATAIDDYTFEVVLKNVTPYFPQLVANDVYLPIKKDVVEAAGEGWEKKPETCVSNGPFMLEEYQVGSHFLFKKNPNYYDADSVKLAGIKAVIITDDNTAYQAYQAGEIDVMDNLPSEQIPQIVAEDPNVIVSADTGAQFMNFNVDKAPTDNVHVRKAIAYAIDRKQIVEQVLKDGSVPASGFIAPTCQKTDGGSFRTMESDGYPAEEYGINPRQANVEAAKQELAEAGYPDGKDFPALEITYANNDRNKKTCEAIQQMLEDNLGITVTLRAEESSVFTSTKNKGDYQMATGGWTNSPYDASGLIKLFYSQNGNNTPQWRWKPYTGAPHDTTLNPGSEAFDIAFDKALASQGADRDNAWIEAEQALMADMPVTPLYYPSYTAVVNEDLVEDVELTASNTFMFKSASVIE</sequence>
<evidence type="ECO:0000256" key="5">
    <source>
        <dbReference type="SAM" id="MobiDB-lite"/>
    </source>
</evidence>
<accession>A0A413FBK3</accession>
<dbReference type="FunFam" id="3.90.76.10:FF:000001">
    <property type="entry name" value="Oligopeptide ABC transporter substrate-binding protein"/>
    <property type="match status" value="1"/>
</dbReference>
<evidence type="ECO:0000313" key="8">
    <source>
        <dbReference type="EMBL" id="RGX26599.1"/>
    </source>
</evidence>
<dbReference type="InterPro" id="IPR039424">
    <property type="entry name" value="SBP_5"/>
</dbReference>
<evidence type="ECO:0000256" key="6">
    <source>
        <dbReference type="SAM" id="SignalP"/>
    </source>
</evidence>
<dbReference type="RefSeq" id="WP_007710997.1">
    <property type="nucleotide sequence ID" value="NZ_BAABXR010000001.1"/>
</dbReference>
<dbReference type="EMBL" id="QSBM01000015">
    <property type="protein sequence ID" value="RGX26599.1"/>
    <property type="molecule type" value="Genomic_DNA"/>
</dbReference>
<dbReference type="PANTHER" id="PTHR30290">
    <property type="entry name" value="PERIPLASMIC BINDING COMPONENT OF ABC TRANSPORTER"/>
    <property type="match status" value="1"/>
</dbReference>
<dbReference type="InterPro" id="IPR000914">
    <property type="entry name" value="SBP_5_dom"/>
</dbReference>
<keyword evidence="4 6" id="KW-0732">Signal</keyword>
<feature type="domain" description="Solute-binding protein family 5" evidence="7">
    <location>
        <begin position="106"/>
        <end position="498"/>
    </location>
</feature>
<comment type="caution">
    <text evidence="8">The sequence shown here is derived from an EMBL/GenBank/DDBJ whole genome shotgun (WGS) entry which is preliminary data.</text>
</comment>
<dbReference type="Gene3D" id="3.40.190.10">
    <property type="entry name" value="Periplasmic binding protein-like II"/>
    <property type="match status" value="1"/>
</dbReference>